<evidence type="ECO:0000313" key="2">
    <source>
        <dbReference type="EMBL" id="MRS60451.1"/>
    </source>
</evidence>
<keyword evidence="3" id="KW-1185">Reference proteome</keyword>
<evidence type="ECO:0000313" key="3">
    <source>
        <dbReference type="Proteomes" id="UP000441754"/>
    </source>
</evidence>
<dbReference type="Gene3D" id="2.120.10.10">
    <property type="match status" value="1"/>
</dbReference>
<keyword evidence="1" id="KW-0732">Signal</keyword>
<accession>A0A7K0EFW5</accession>
<dbReference type="OrthoDB" id="911597at2"/>
<organism evidence="2 3">
    <name type="scientific">Larkinella terrae</name>
    <dbReference type="NCBI Taxonomy" id="2025311"/>
    <lineage>
        <taxon>Bacteria</taxon>
        <taxon>Pseudomonadati</taxon>
        <taxon>Bacteroidota</taxon>
        <taxon>Cytophagia</taxon>
        <taxon>Cytophagales</taxon>
        <taxon>Spirosomataceae</taxon>
        <taxon>Larkinella</taxon>
    </lineage>
</organism>
<feature type="signal peptide" evidence="1">
    <location>
        <begin position="1"/>
        <end position="17"/>
    </location>
</feature>
<dbReference type="RefSeq" id="WP_154173376.1">
    <property type="nucleotide sequence ID" value="NZ_WJXZ01000001.1"/>
</dbReference>
<sequence length="446" mass="49406">MKKKCLFLVGFVCQCWAFTAQHFSPTVWEERKNASFTVIAPGIPAYEKTAGIYKRDGNEKYQIKLGEPVVVTVAEKPVGWGFYQFPKIYRSTDGALVAVWAMHTDHAESYGKDSDGFAVSKDGGKTWTFPGGPKPPGDGLLLPNGDIIRNYTPPALDTASLKLPQKIATKAENYGRTFSYYKMDQLPENLQGVYLNRLKKGQKEWTLEHSQLLDPTAVRYTDNKLFTLVWWGDMKVESTNDIVTGIYPGLSLENGTVPPSGVLFYRSSDLGKTWKAVGKIPYVPDVTQDPNGNKRLALGFTEPAFEILADGSYLCVLRTSDGLGNSPMYLSRSVDKGATWSQPKVFTSSGVLPHLLQLKNGVTVLASGRPGMQVRFSNGSNGLQWTDAFEMLPFTDQKDAVSCGYPDLIATGPDKFLLIYSDFKYKNAQGETRKAIKVREITVTPR</sequence>
<gene>
    <name evidence="2" type="ORF">GJJ30_04030</name>
</gene>
<proteinExistence type="predicted"/>
<reference evidence="2 3" key="1">
    <citation type="journal article" date="2018" name="Antonie Van Leeuwenhoek">
        <title>Larkinella terrae sp. nov., isolated from soil on Jeju Island, South Korea.</title>
        <authorList>
            <person name="Ten L.N."/>
            <person name="Jeon J."/>
            <person name="Park S.J."/>
            <person name="Park S."/>
            <person name="Lee S.Y."/>
            <person name="Kim M.K."/>
            <person name="Jung H.Y."/>
        </authorList>
    </citation>
    <scope>NUCLEOTIDE SEQUENCE [LARGE SCALE GENOMIC DNA]</scope>
    <source>
        <strain evidence="2 3">KCTC 52001</strain>
    </source>
</reference>
<dbReference type="InterPro" id="IPR036278">
    <property type="entry name" value="Sialidase_sf"/>
</dbReference>
<comment type="caution">
    <text evidence="2">The sequence shown here is derived from an EMBL/GenBank/DDBJ whole genome shotgun (WGS) entry which is preliminary data.</text>
</comment>
<dbReference type="CDD" id="cd15482">
    <property type="entry name" value="Sialidase_non-viral"/>
    <property type="match status" value="1"/>
</dbReference>
<name>A0A7K0EFW5_9BACT</name>
<evidence type="ECO:0000256" key="1">
    <source>
        <dbReference type="SAM" id="SignalP"/>
    </source>
</evidence>
<protein>
    <recommendedName>
        <fullName evidence="4">Exo-alpha-sialidase</fullName>
    </recommendedName>
</protein>
<dbReference type="Proteomes" id="UP000441754">
    <property type="component" value="Unassembled WGS sequence"/>
</dbReference>
<dbReference type="EMBL" id="WJXZ01000001">
    <property type="protein sequence ID" value="MRS60451.1"/>
    <property type="molecule type" value="Genomic_DNA"/>
</dbReference>
<evidence type="ECO:0008006" key="4">
    <source>
        <dbReference type="Google" id="ProtNLM"/>
    </source>
</evidence>
<feature type="chain" id="PRO_5029665218" description="Exo-alpha-sialidase" evidence="1">
    <location>
        <begin position="18"/>
        <end position="446"/>
    </location>
</feature>
<dbReference type="SUPFAM" id="SSF50939">
    <property type="entry name" value="Sialidases"/>
    <property type="match status" value="1"/>
</dbReference>
<dbReference type="AlphaFoldDB" id="A0A7K0EFW5"/>